<dbReference type="EMBL" id="JARBJD010000637">
    <property type="protein sequence ID" value="KAK2940640.1"/>
    <property type="molecule type" value="Genomic_DNA"/>
</dbReference>
<evidence type="ECO:0000313" key="2">
    <source>
        <dbReference type="Proteomes" id="UP001281761"/>
    </source>
</evidence>
<keyword evidence="2" id="KW-1185">Reference proteome</keyword>
<protein>
    <submittedName>
        <fullName evidence="1">Uncharacterized protein</fullName>
    </submittedName>
</protein>
<sequence length="74" mass="8215">MNCVTSVGVNPTMSMEAFYSEFETMTARDDANEVYDEDLESVGTAVNDLLATLQSRNETVDLTLEEVTEELDTL</sequence>
<dbReference type="Proteomes" id="UP001281761">
    <property type="component" value="Unassembled WGS sequence"/>
</dbReference>
<comment type="caution">
    <text evidence="1">The sequence shown here is derived from an EMBL/GenBank/DDBJ whole genome shotgun (WGS) entry which is preliminary data.</text>
</comment>
<proteinExistence type="predicted"/>
<organism evidence="1 2">
    <name type="scientific">Blattamonas nauphoetae</name>
    <dbReference type="NCBI Taxonomy" id="2049346"/>
    <lineage>
        <taxon>Eukaryota</taxon>
        <taxon>Metamonada</taxon>
        <taxon>Preaxostyla</taxon>
        <taxon>Oxymonadida</taxon>
        <taxon>Blattamonas</taxon>
    </lineage>
</organism>
<evidence type="ECO:0000313" key="1">
    <source>
        <dbReference type="EMBL" id="KAK2940640.1"/>
    </source>
</evidence>
<gene>
    <name evidence="1" type="ORF">BLNAU_24450</name>
</gene>
<name>A0ABQ9WMD7_9EUKA</name>
<reference evidence="1 2" key="1">
    <citation type="journal article" date="2022" name="bioRxiv">
        <title>Genomics of Preaxostyla Flagellates Illuminates Evolutionary Transitions and the Path Towards Mitochondrial Loss.</title>
        <authorList>
            <person name="Novak L.V.F."/>
            <person name="Treitli S.C."/>
            <person name="Pyrih J."/>
            <person name="Halakuc P."/>
            <person name="Pipaliya S.V."/>
            <person name="Vacek V."/>
            <person name="Brzon O."/>
            <person name="Soukal P."/>
            <person name="Eme L."/>
            <person name="Dacks J.B."/>
            <person name="Karnkowska A."/>
            <person name="Elias M."/>
            <person name="Hampl V."/>
        </authorList>
    </citation>
    <scope>NUCLEOTIDE SEQUENCE [LARGE SCALE GENOMIC DNA]</scope>
    <source>
        <strain evidence="1">NAU3</strain>
        <tissue evidence="1">Gut</tissue>
    </source>
</reference>
<accession>A0ABQ9WMD7</accession>